<reference evidence="1" key="1">
    <citation type="journal article" date="2012" name="PLoS ONE">
        <title>Gene sets for utilization of primary and secondary nutrition supplies in the distal gut of endangered iberian lynx.</title>
        <authorList>
            <person name="Alcaide M."/>
            <person name="Messina E."/>
            <person name="Richter M."/>
            <person name="Bargiela R."/>
            <person name="Peplies J."/>
            <person name="Huws S.A."/>
            <person name="Newbold C.J."/>
            <person name="Golyshin P.N."/>
            <person name="Simon M.A."/>
            <person name="Lopez G."/>
            <person name="Yakimov M.M."/>
            <person name="Ferrer M."/>
        </authorList>
    </citation>
    <scope>NUCLEOTIDE SEQUENCE</scope>
</reference>
<name>J9GAF6_9ZZZZ</name>
<accession>J9GAF6</accession>
<gene>
    <name evidence="1" type="ORF">EVA_13151</name>
</gene>
<keyword evidence="1" id="KW-0645">Protease</keyword>
<comment type="caution">
    <text evidence="1">The sequence shown here is derived from an EMBL/GenBank/DDBJ whole genome shotgun (WGS) entry which is preliminary data.</text>
</comment>
<dbReference type="GO" id="GO:0008233">
    <property type="term" value="F:peptidase activity"/>
    <property type="evidence" value="ECO:0007669"/>
    <property type="project" value="UniProtKB-KW"/>
</dbReference>
<sequence>MKTTLFTLLCAGCFSLTAFANQSKAATQTDRPAKIWRYRVALADKKNCGYTVKHPEAFLSTASIQRRRRLGLKVDQHDLPLTPSYLQQLREVGMKICYQSKWNNTVVVETADTTQMRKVRRFPS</sequence>
<dbReference type="GO" id="GO:0006508">
    <property type="term" value="P:proteolysis"/>
    <property type="evidence" value="ECO:0007669"/>
    <property type="project" value="UniProtKB-KW"/>
</dbReference>
<protein>
    <submittedName>
        <fullName evidence="1">Exported serine protease, subtilase family</fullName>
    </submittedName>
</protein>
<proteinExistence type="predicted"/>
<dbReference type="EMBL" id="AMCI01004126">
    <property type="protein sequence ID" value="EJW98742.1"/>
    <property type="molecule type" value="Genomic_DNA"/>
</dbReference>
<keyword evidence="1" id="KW-0378">Hydrolase</keyword>
<organism evidence="1">
    <name type="scientific">gut metagenome</name>
    <dbReference type="NCBI Taxonomy" id="749906"/>
    <lineage>
        <taxon>unclassified sequences</taxon>
        <taxon>metagenomes</taxon>
        <taxon>organismal metagenomes</taxon>
    </lineage>
</organism>
<dbReference type="AlphaFoldDB" id="J9GAF6"/>
<evidence type="ECO:0000313" key="1">
    <source>
        <dbReference type="EMBL" id="EJW98742.1"/>
    </source>
</evidence>